<dbReference type="PANTHER" id="PTHR36932">
    <property type="entry name" value="CAPSULAR POLYSACCHARIDE BIOSYNTHESIS PROTEIN"/>
    <property type="match status" value="1"/>
</dbReference>
<dbReference type="AlphaFoldDB" id="A0AAW6TV73"/>
<evidence type="ECO:0000313" key="1">
    <source>
        <dbReference type="EMBL" id="MDI6449527.1"/>
    </source>
</evidence>
<accession>A0AAW6TV73</accession>
<dbReference type="RefSeq" id="WP_349244934.1">
    <property type="nucleotide sequence ID" value="NZ_JASCXX010000011.1"/>
</dbReference>
<evidence type="ECO:0000313" key="2">
    <source>
        <dbReference type="Proteomes" id="UP001431776"/>
    </source>
</evidence>
<dbReference type="InterPro" id="IPR053158">
    <property type="entry name" value="CapK_Type1_Caps_Biosynth"/>
</dbReference>
<reference evidence="1" key="1">
    <citation type="submission" date="2023-05" db="EMBL/GenBank/DDBJ databases">
        <title>Anaerotaeda fermentans gen. nov., sp. nov., a novel anaerobic planctomycete of the new family within the order Sedimentisphaerales isolated from Taman Peninsula, Russia.</title>
        <authorList>
            <person name="Khomyakova M.A."/>
            <person name="Merkel A.Y."/>
            <person name="Slobodkin A.I."/>
        </authorList>
    </citation>
    <scope>NUCLEOTIDE SEQUENCE</scope>
    <source>
        <strain evidence="1">M17dextr</strain>
    </source>
</reference>
<dbReference type="Proteomes" id="UP001431776">
    <property type="component" value="Unassembled WGS sequence"/>
</dbReference>
<gene>
    <name evidence="1" type="ORF">QJ522_10780</name>
</gene>
<evidence type="ECO:0008006" key="3">
    <source>
        <dbReference type="Google" id="ProtNLM"/>
    </source>
</evidence>
<dbReference type="EMBL" id="JASCXX010000011">
    <property type="protein sequence ID" value="MDI6449527.1"/>
    <property type="molecule type" value="Genomic_DNA"/>
</dbReference>
<comment type="caution">
    <text evidence="1">The sequence shown here is derived from an EMBL/GenBank/DDBJ whole genome shotgun (WGS) entry which is preliminary data.</text>
</comment>
<dbReference type="Gene3D" id="3.40.50.12780">
    <property type="entry name" value="N-terminal domain of ligase-like"/>
    <property type="match status" value="1"/>
</dbReference>
<keyword evidence="2" id="KW-1185">Reference proteome</keyword>
<dbReference type="InterPro" id="IPR042099">
    <property type="entry name" value="ANL_N_sf"/>
</dbReference>
<organism evidence="1 2">
    <name type="scientific">Anaerobaca lacustris</name>
    <dbReference type="NCBI Taxonomy" id="3044600"/>
    <lineage>
        <taxon>Bacteria</taxon>
        <taxon>Pseudomonadati</taxon>
        <taxon>Planctomycetota</taxon>
        <taxon>Phycisphaerae</taxon>
        <taxon>Sedimentisphaerales</taxon>
        <taxon>Anaerobacaceae</taxon>
        <taxon>Anaerobaca</taxon>
    </lineage>
</organism>
<sequence>MKFHSLRRLYEDTPAALKHLVHCVPYAWLAGRHYRRAFELCRKLDSMKRDEIRAFQEDELGRLLQYAVSEVPFYYRYRGLVHRHAPFEALKGFPLIQKSDVQDRFEQFTSRVAGSVPHHTATTGGSTGNQLTFLEDDSTYAKEMGFGHSQWARVGYAPRFRKATFRGVTFRHVDDSHYWQHNPIHNELQFSPFHMTEERLPAYLKRYIAYRPSFIHGYPSAVDILAEYVIRHDLERRLPPTRAAFLGSEACSELQRERIERAFGTRVYTWYGHSERVVMGGECTRSLCYHAIPAYGVLEIVDADGNSCDVGECGEIVGTGFLNRAMPLIRYRTDDSATREVFTCACGRQWDRFSNVMGRWSSEGYLIGKSGARISAAALNMHGDLFKNVIRYQYYQRVPGKLVIRVIGNALYSPEDAQAIVQQHSRKLWGEIDVDVVRVADIPLTISGKQRRIVSEVRF</sequence>
<proteinExistence type="predicted"/>
<dbReference type="PANTHER" id="PTHR36932:SF1">
    <property type="entry name" value="CAPSULAR POLYSACCHARIDE BIOSYNTHESIS PROTEIN"/>
    <property type="match status" value="1"/>
</dbReference>
<protein>
    <recommendedName>
        <fullName evidence="3">Phenylacetate--CoA ligase family protein</fullName>
    </recommendedName>
</protein>
<name>A0AAW6TV73_9BACT</name>
<dbReference type="SUPFAM" id="SSF56801">
    <property type="entry name" value="Acetyl-CoA synthetase-like"/>
    <property type="match status" value="1"/>
</dbReference>